<comment type="caution">
    <text evidence="24">The sequence shown here is derived from an EMBL/GenBank/DDBJ whole genome shotgun (WGS) entry which is preliminary data.</text>
</comment>
<evidence type="ECO:0000256" key="3">
    <source>
        <dbReference type="ARBA" id="ARBA00011764"/>
    </source>
</evidence>
<keyword evidence="21" id="KW-0472">Membrane</keyword>
<dbReference type="Gene3D" id="3.10.290.10">
    <property type="entry name" value="RNA-binding S4 domain"/>
    <property type="match status" value="1"/>
</dbReference>
<sequence>MVNGRIPSVFSKTYVTPRRPYEKARLDQELKIIGEYGLRNKREVWRVKYALAKIRKAARELLTLDEKDEKRLFQGNALLRRLVRIGVLDESRMKLDYVLGLKIEDFLERRLQTQVFKLGLAKSIHHARVLIRQRHIRVRKQVVNIPSFVVRLDSQKHIDFSLKSPFGGGRPGRVKRKNLKKNQGGKNFSEQEEHALIDLVLLNKDILQDKKKDAATWRKKAETWERLAKEFRTQTGTDRSWTALREKYDNMKKNSRNKLRGFFKQNMDDFEEPEVDSFEDSRRWNQNILRNGNSTRLLEIKRNTRIEEEQVELIKVQQEYYRDQNSRAAEKHKYEAGDKAKVKVNVKERVVDESCDLSLSELSEIPVREIKNFSILTRLVRLDLSKNQITFLPEDFGQLEQLRHLDLYNNCLEHLPISFGQLRRLRYLDLKGNPLTPAWEKIVSICANYKPEFIERERLAAQETQKMAGGGDSNANSTQTNGGAGGGKKSTKPNNKKAKAKKLAGAGDNELTIKPVNAGGSSETGTGSGAKSNQKNNQKKKNSNGGSWLNVLSRAALSSLMTFLVLFIINVLIIYMIMFKNPDIADKLVEYIPHQYRDWILTKTEIFRLRVTDWISEFRTPPEEH</sequence>
<keyword evidence="11" id="KW-0238">DNA-binding</keyword>
<dbReference type="SMART" id="SM01390">
    <property type="entry name" value="Ribosomal_S4"/>
    <property type="match status" value="1"/>
</dbReference>
<feature type="domain" description="RNA-binding S4" evidence="22">
    <location>
        <begin position="109"/>
        <end position="180"/>
    </location>
</feature>
<comment type="function">
    <text evidence="14">Involved in transvection phenomena (= synapsis-dependent gene expression), where the synaptic pairing of chromosomes carrying genes with which zeste interacts influences the expression of these genes. Zeste binds to DNA and stimulates transcription from a nearby promoter.</text>
</comment>
<dbReference type="GO" id="GO:0006412">
    <property type="term" value="P:translation"/>
    <property type="evidence" value="ECO:0007669"/>
    <property type="project" value="InterPro"/>
</dbReference>
<evidence type="ECO:0000256" key="14">
    <source>
        <dbReference type="ARBA" id="ARBA00025466"/>
    </source>
</evidence>
<dbReference type="GO" id="GO:0042274">
    <property type="term" value="P:ribosomal small subunit biogenesis"/>
    <property type="evidence" value="ECO:0007669"/>
    <property type="project" value="TreeGrafter"/>
</dbReference>
<keyword evidence="6 18" id="KW-0699">rRNA-binding</keyword>
<evidence type="ECO:0000256" key="15">
    <source>
        <dbReference type="ARBA" id="ARBA00035254"/>
    </source>
</evidence>
<dbReference type="SUPFAM" id="SSF52058">
    <property type="entry name" value="L domain-like"/>
    <property type="match status" value="1"/>
</dbReference>
<dbReference type="CDD" id="cd00165">
    <property type="entry name" value="S4"/>
    <property type="match status" value="1"/>
</dbReference>
<accession>A0A9P9YP00</accession>
<evidence type="ECO:0000256" key="17">
    <source>
        <dbReference type="ARBA" id="ARBA00045441"/>
    </source>
</evidence>
<keyword evidence="21" id="KW-0812">Transmembrane</keyword>
<dbReference type="GO" id="GO:0003677">
    <property type="term" value="F:DNA binding"/>
    <property type="evidence" value="ECO:0007669"/>
    <property type="project" value="UniProtKB-KW"/>
</dbReference>
<evidence type="ECO:0000259" key="23">
    <source>
        <dbReference type="SMART" id="SM01390"/>
    </source>
</evidence>
<evidence type="ECO:0000256" key="6">
    <source>
        <dbReference type="ARBA" id="ARBA00022730"/>
    </source>
</evidence>
<dbReference type="InterPro" id="IPR022801">
    <property type="entry name" value="Ribosomal_uS4"/>
</dbReference>
<dbReference type="InterPro" id="IPR018079">
    <property type="entry name" value="Ribosomal_uS4_CS"/>
</dbReference>
<dbReference type="GO" id="GO:0019843">
    <property type="term" value="F:rRNA binding"/>
    <property type="evidence" value="ECO:0007669"/>
    <property type="project" value="UniProtKB-KW"/>
</dbReference>
<dbReference type="Gene3D" id="3.80.10.10">
    <property type="entry name" value="Ribonuclease Inhibitor"/>
    <property type="match status" value="1"/>
</dbReference>
<organism evidence="24 25">
    <name type="scientific">Drosophila gunungcola</name>
    <name type="common">fruit fly</name>
    <dbReference type="NCBI Taxonomy" id="103775"/>
    <lineage>
        <taxon>Eukaryota</taxon>
        <taxon>Metazoa</taxon>
        <taxon>Ecdysozoa</taxon>
        <taxon>Arthropoda</taxon>
        <taxon>Hexapoda</taxon>
        <taxon>Insecta</taxon>
        <taxon>Pterygota</taxon>
        <taxon>Neoptera</taxon>
        <taxon>Endopterygota</taxon>
        <taxon>Diptera</taxon>
        <taxon>Brachycera</taxon>
        <taxon>Muscomorpha</taxon>
        <taxon>Ephydroidea</taxon>
        <taxon>Drosophilidae</taxon>
        <taxon>Drosophila</taxon>
        <taxon>Sophophora</taxon>
    </lineage>
</organism>
<comment type="subcellular location">
    <subcellularLocation>
        <location evidence="1">Nucleus</location>
        <location evidence="1">Nucleolus</location>
    </subcellularLocation>
</comment>
<keyword evidence="25" id="KW-1185">Reference proteome</keyword>
<dbReference type="EMBL" id="JAMKOV010000004">
    <property type="protein sequence ID" value="KAI8040426.1"/>
    <property type="molecule type" value="Genomic_DNA"/>
</dbReference>
<dbReference type="PROSITE" id="PS50889">
    <property type="entry name" value="S4"/>
    <property type="match status" value="1"/>
</dbReference>
<evidence type="ECO:0000256" key="10">
    <source>
        <dbReference type="ARBA" id="ARBA00023015"/>
    </source>
</evidence>
<evidence type="ECO:0000256" key="2">
    <source>
        <dbReference type="ARBA" id="ARBA00007465"/>
    </source>
</evidence>
<evidence type="ECO:0000256" key="5">
    <source>
        <dbReference type="ARBA" id="ARBA00022614"/>
    </source>
</evidence>
<dbReference type="NCBIfam" id="NF003139">
    <property type="entry name" value="PRK04051.1"/>
    <property type="match status" value="1"/>
</dbReference>
<name>A0A9P9YP00_9MUSC</name>
<dbReference type="GO" id="GO:0003735">
    <property type="term" value="F:structural constituent of ribosome"/>
    <property type="evidence" value="ECO:0007669"/>
    <property type="project" value="InterPro"/>
</dbReference>
<dbReference type="Proteomes" id="UP001059596">
    <property type="component" value="Unassembled WGS sequence"/>
</dbReference>
<comment type="similarity">
    <text evidence="2 19">Belongs to the universal ribosomal protein uS4 family.</text>
</comment>
<evidence type="ECO:0000256" key="11">
    <source>
        <dbReference type="ARBA" id="ARBA00023125"/>
    </source>
</evidence>
<evidence type="ECO:0000256" key="16">
    <source>
        <dbReference type="ARBA" id="ARBA00035410"/>
    </source>
</evidence>
<feature type="compositionally biased region" description="Low complexity" evidence="20">
    <location>
        <begin position="519"/>
        <end position="536"/>
    </location>
</feature>
<dbReference type="PANTHER" id="PTHR11831">
    <property type="entry name" value="30S 40S RIBOSOMAL PROTEIN"/>
    <property type="match status" value="1"/>
</dbReference>
<dbReference type="PANTHER" id="PTHR11831:SF5">
    <property type="entry name" value="40S RIBOSOMAL PROTEIN S9"/>
    <property type="match status" value="1"/>
</dbReference>
<gene>
    <name evidence="24" type="ORF">M5D96_006369</name>
</gene>
<dbReference type="PROSITE" id="PS00632">
    <property type="entry name" value="RIBOSOMAL_S4"/>
    <property type="match status" value="1"/>
</dbReference>
<dbReference type="AlphaFoldDB" id="A0A9P9YP00"/>
<dbReference type="InterPro" id="IPR001611">
    <property type="entry name" value="Leu-rich_rpt"/>
</dbReference>
<reference evidence="24" key="1">
    <citation type="journal article" date="2023" name="Genome Biol. Evol.">
        <title>Long-read-based Genome Assembly of Drosophila gunungcola Reveals Fewer Chemosensory Genes in Flower-breeding Species.</title>
        <authorList>
            <person name="Negi A."/>
            <person name="Liao B.Y."/>
            <person name="Yeh S.D."/>
        </authorList>
    </citation>
    <scope>NUCLEOTIDE SEQUENCE</scope>
    <source>
        <strain evidence="24">Sukarami</strain>
    </source>
</reference>
<evidence type="ECO:0000313" key="24">
    <source>
        <dbReference type="EMBL" id="KAI8040426.1"/>
    </source>
</evidence>
<keyword evidence="12" id="KW-0804">Transcription</keyword>
<keyword evidence="7" id="KW-0677">Repeat</keyword>
<keyword evidence="8 18" id="KW-0694">RNA-binding</keyword>
<evidence type="ECO:0000256" key="13">
    <source>
        <dbReference type="ARBA" id="ARBA00023274"/>
    </source>
</evidence>
<dbReference type="PROSITE" id="PS51450">
    <property type="entry name" value="LRR"/>
    <property type="match status" value="2"/>
</dbReference>
<keyword evidence="13 19" id="KW-0687">Ribonucleoprotein</keyword>
<dbReference type="SMART" id="SM00363">
    <property type="entry name" value="S4"/>
    <property type="match status" value="1"/>
</dbReference>
<keyword evidence="10" id="KW-0805">Transcription regulation</keyword>
<dbReference type="InterPro" id="IPR032675">
    <property type="entry name" value="LRR_dom_sf"/>
</dbReference>
<evidence type="ECO:0000256" key="7">
    <source>
        <dbReference type="ARBA" id="ARBA00022737"/>
    </source>
</evidence>
<evidence type="ECO:0000256" key="18">
    <source>
        <dbReference type="PROSITE-ProRule" id="PRU00182"/>
    </source>
</evidence>
<dbReference type="NCBIfam" id="TIGR01018">
    <property type="entry name" value="uS4_arch"/>
    <property type="match status" value="1"/>
</dbReference>
<evidence type="ECO:0000259" key="22">
    <source>
        <dbReference type="SMART" id="SM00363"/>
    </source>
</evidence>
<evidence type="ECO:0000256" key="8">
    <source>
        <dbReference type="ARBA" id="ARBA00022884"/>
    </source>
</evidence>
<evidence type="ECO:0000256" key="20">
    <source>
        <dbReference type="SAM" id="MobiDB-lite"/>
    </source>
</evidence>
<dbReference type="InterPro" id="IPR001912">
    <property type="entry name" value="Ribosomal_uS4_N"/>
</dbReference>
<dbReference type="SUPFAM" id="SSF55174">
    <property type="entry name" value="Alpha-L RNA-binding motif"/>
    <property type="match status" value="1"/>
</dbReference>
<evidence type="ECO:0000313" key="25">
    <source>
        <dbReference type="Proteomes" id="UP001059596"/>
    </source>
</evidence>
<protein>
    <recommendedName>
        <fullName evidence="4">Regulatory protein zeste</fullName>
    </recommendedName>
    <alternativeName>
        <fullName evidence="16">40S ribosomal protein S9</fullName>
    </alternativeName>
    <alternativeName>
        <fullName evidence="15">Small ribosomal subunit protein uS4</fullName>
    </alternativeName>
</protein>
<dbReference type="InterPro" id="IPR002942">
    <property type="entry name" value="S4_RNA-bd"/>
</dbReference>
<comment type="function">
    <text evidence="17">Component of the small ribosomal subunit. The ribosome is a large ribonucleoprotein complex responsible for the synthesis of proteins in the cell. Part of the small subunit (SSU) processome, first precursor of the small eukaryotic ribosomal subunit. During the assembly of the SSU processome in the nucleolus, many ribosome biogenesis factors, an RNA chaperone and ribosomal proteins associate with the nascent pre-rRNA and work in concert to generate RNA folding, modifications, rearrangements and cleavage as well as targeted degradation of pre-ribosomal RNA by the RNA exosome.</text>
</comment>
<keyword evidence="21" id="KW-1133">Transmembrane helix</keyword>
<comment type="subunit">
    <text evidence="3">Self-associates forming complexes of several hundred monomers.</text>
</comment>
<dbReference type="InterPro" id="IPR036986">
    <property type="entry name" value="S4_RNA-bd_sf"/>
</dbReference>
<dbReference type="Pfam" id="PF01479">
    <property type="entry name" value="S4"/>
    <property type="match status" value="1"/>
</dbReference>
<dbReference type="Pfam" id="PF00163">
    <property type="entry name" value="Ribosomal_S4"/>
    <property type="match status" value="1"/>
</dbReference>
<dbReference type="Pfam" id="PF13855">
    <property type="entry name" value="LRR_8"/>
    <property type="match status" value="1"/>
</dbReference>
<feature type="domain" description="Small ribosomal subunit protein uS4 N-terminal" evidence="23">
    <location>
        <begin position="4"/>
        <end position="108"/>
    </location>
</feature>
<evidence type="ECO:0000256" key="9">
    <source>
        <dbReference type="ARBA" id="ARBA00022980"/>
    </source>
</evidence>
<dbReference type="SMART" id="SM00369">
    <property type="entry name" value="LRR_TYP"/>
    <property type="match status" value="2"/>
</dbReference>
<dbReference type="FunFam" id="3.10.290.10:FF:000021">
    <property type="entry name" value="40S ribosomal protein S9"/>
    <property type="match status" value="1"/>
</dbReference>
<keyword evidence="9 19" id="KW-0689">Ribosomal protein</keyword>
<feature type="region of interest" description="Disordered" evidence="20">
    <location>
        <begin position="464"/>
        <end position="545"/>
    </location>
</feature>
<dbReference type="GO" id="GO:0022627">
    <property type="term" value="C:cytosolic small ribosomal subunit"/>
    <property type="evidence" value="ECO:0007669"/>
    <property type="project" value="TreeGrafter"/>
</dbReference>
<dbReference type="InterPro" id="IPR028002">
    <property type="entry name" value="Myb_DNA-bind_5"/>
</dbReference>
<evidence type="ECO:0000256" key="4">
    <source>
        <dbReference type="ARBA" id="ARBA00016807"/>
    </source>
</evidence>
<feature type="transmembrane region" description="Helical" evidence="21">
    <location>
        <begin position="556"/>
        <end position="578"/>
    </location>
</feature>
<evidence type="ECO:0000256" key="21">
    <source>
        <dbReference type="SAM" id="Phobius"/>
    </source>
</evidence>
<dbReference type="Pfam" id="PF13873">
    <property type="entry name" value="Myb_DNA-bind_5"/>
    <property type="match status" value="1"/>
</dbReference>
<keyword evidence="5" id="KW-0433">Leucine-rich repeat</keyword>
<dbReference type="GO" id="GO:0005730">
    <property type="term" value="C:nucleolus"/>
    <property type="evidence" value="ECO:0007669"/>
    <property type="project" value="UniProtKB-SubCell"/>
</dbReference>
<evidence type="ECO:0000256" key="1">
    <source>
        <dbReference type="ARBA" id="ARBA00004604"/>
    </source>
</evidence>
<dbReference type="InterPro" id="IPR005710">
    <property type="entry name" value="Ribosomal_uS4_euk/arc"/>
</dbReference>
<proteinExistence type="inferred from homology"/>
<dbReference type="InterPro" id="IPR003591">
    <property type="entry name" value="Leu-rich_rpt_typical-subtyp"/>
</dbReference>
<evidence type="ECO:0000256" key="19">
    <source>
        <dbReference type="RuleBase" id="RU003699"/>
    </source>
</evidence>
<evidence type="ECO:0000256" key="12">
    <source>
        <dbReference type="ARBA" id="ARBA00023163"/>
    </source>
</evidence>
<feature type="compositionally biased region" description="Basic residues" evidence="20">
    <location>
        <begin position="489"/>
        <end position="502"/>
    </location>
</feature>